<feature type="coiled-coil region" evidence="1">
    <location>
        <begin position="169"/>
        <end position="196"/>
    </location>
</feature>
<evidence type="ECO:0000313" key="4">
    <source>
        <dbReference type="Proteomes" id="UP000198680"/>
    </source>
</evidence>
<dbReference type="CDD" id="cd18799">
    <property type="entry name" value="SF2_C_EcoAI-like"/>
    <property type="match status" value="1"/>
</dbReference>
<dbReference type="GO" id="GO:0005524">
    <property type="term" value="F:ATP binding"/>
    <property type="evidence" value="ECO:0007669"/>
    <property type="project" value="InterPro"/>
</dbReference>
<dbReference type="CDD" id="cd18032">
    <property type="entry name" value="DEXHc_RE_I_III_res"/>
    <property type="match status" value="1"/>
</dbReference>
<dbReference type="RefSeq" id="WP_091216267.1">
    <property type="nucleotide sequence ID" value="NZ_FNHE01000003.1"/>
</dbReference>
<dbReference type="InterPro" id="IPR006935">
    <property type="entry name" value="Helicase/UvrB_N"/>
</dbReference>
<keyword evidence="4" id="KW-1185">Reference proteome</keyword>
<protein>
    <submittedName>
        <fullName evidence="3">Type I restriction enzyme, R subunit</fullName>
    </submittedName>
</protein>
<dbReference type="AlphaFoldDB" id="A0A1G9QHX5"/>
<evidence type="ECO:0000256" key="1">
    <source>
        <dbReference type="SAM" id="Coils"/>
    </source>
</evidence>
<dbReference type="InterPro" id="IPR050742">
    <property type="entry name" value="Helicase_Restrict-Modif_Enz"/>
</dbReference>
<dbReference type="SMART" id="SM00487">
    <property type="entry name" value="DEXDc"/>
    <property type="match status" value="1"/>
</dbReference>
<dbReference type="Pfam" id="PF13643">
    <property type="entry name" value="DUF4145"/>
    <property type="match status" value="1"/>
</dbReference>
<dbReference type="Pfam" id="PF00271">
    <property type="entry name" value="Helicase_C"/>
    <property type="match status" value="1"/>
</dbReference>
<evidence type="ECO:0000259" key="2">
    <source>
        <dbReference type="PROSITE" id="PS51192"/>
    </source>
</evidence>
<dbReference type="PROSITE" id="PS51192">
    <property type="entry name" value="HELICASE_ATP_BIND_1"/>
    <property type="match status" value="1"/>
</dbReference>
<reference evidence="4" key="1">
    <citation type="submission" date="2016-10" db="EMBL/GenBank/DDBJ databases">
        <authorList>
            <person name="Varghese N."/>
            <person name="Submissions S."/>
        </authorList>
    </citation>
    <scope>NUCLEOTIDE SEQUENCE [LARGE SCALE GENOMIC DNA]</scope>
    <source>
        <strain evidence="4">DSM 45419</strain>
    </source>
</reference>
<dbReference type="InterPro" id="IPR014001">
    <property type="entry name" value="Helicase_ATP-bd"/>
</dbReference>
<dbReference type="Gene3D" id="3.40.50.300">
    <property type="entry name" value="P-loop containing nucleotide triphosphate hydrolases"/>
    <property type="match status" value="2"/>
</dbReference>
<dbReference type="OrthoDB" id="9776021at2"/>
<dbReference type="PANTHER" id="PTHR47396">
    <property type="entry name" value="TYPE I RESTRICTION ENZYME ECOKI R PROTEIN"/>
    <property type="match status" value="1"/>
</dbReference>
<dbReference type="InterPro" id="IPR025285">
    <property type="entry name" value="DUF4145"/>
</dbReference>
<organism evidence="3 4">
    <name type="scientific">Geodermatophilus siccatus</name>
    <dbReference type="NCBI Taxonomy" id="1137991"/>
    <lineage>
        <taxon>Bacteria</taxon>
        <taxon>Bacillati</taxon>
        <taxon>Actinomycetota</taxon>
        <taxon>Actinomycetes</taxon>
        <taxon>Geodermatophilales</taxon>
        <taxon>Geodermatophilaceae</taxon>
        <taxon>Geodermatophilus</taxon>
    </lineage>
</organism>
<dbReference type="GO" id="GO:0003677">
    <property type="term" value="F:DNA binding"/>
    <property type="evidence" value="ECO:0007669"/>
    <property type="project" value="InterPro"/>
</dbReference>
<dbReference type="Gene3D" id="3.90.1570.30">
    <property type="match status" value="1"/>
</dbReference>
<dbReference type="GO" id="GO:0005829">
    <property type="term" value="C:cytosol"/>
    <property type="evidence" value="ECO:0007669"/>
    <property type="project" value="TreeGrafter"/>
</dbReference>
<feature type="domain" description="Helicase ATP-binding" evidence="2">
    <location>
        <begin position="364"/>
        <end position="521"/>
    </location>
</feature>
<gene>
    <name evidence="3" type="ORF">SAMN05660642_01683</name>
</gene>
<dbReference type="EMBL" id="FNHE01000003">
    <property type="protein sequence ID" value="SDM10664.1"/>
    <property type="molecule type" value="Genomic_DNA"/>
</dbReference>
<sequence length="1139" mass="127618">MSNFEFVRQEWPEIHNDCRRAEGYLASDPRSACFYARRAAEQVVGLIYDVDGLPIPYKDDLSARTNEPAFQRRVGVGIGQKLNLIRKLGNRAVHDVQPIPARAAVDVLRELHHVVVWTAFRYSTNPAAVPTGAVFDPKLAGSQAPLSRADVVKLAEKFRQQDEAHGRALRERDELAAAKDAEIEQLREQIKAAQAAHTLTDTHDYSEARTRDLIIDELLREAGWQLTEGRHREFPVTGMPNAEGKGYVDYVLWGSDGLPLAVVEAKKTTVEPAVGQQQAKLYADCLQQMTGRRPVIFYTNGYRTWLWDDAAGYPPRRVEGFFTADELELMVQRRTGRLPLADAPIDNSIVERHYQQRAIRAVGETFIAKQRAALLVMATGSGKTRTVIALVDQLMRAGWVKRVLFLADRTALVTQAVGAFKTHLPNATTVNLVTEKVTDGRVYVSTYPTMMNLINETDAGRRLFGPGYFDLIVIDEAHRSVYQKYRSIFSWFDSLLVGLTATPKDEVDRNTYSLFNLEDGVPTDAYSLDEAVAAGYLVPPVAVSVPTKFLRDGIRYDELSEAEKDDWDSLEWNEDGDIPDAVSAEEFNKFLFNADTVDKVLATLMKDGHKVAGGDRLGKTIVFAKNQAHAEFIQKRFDANYPEYAGHFARVVTHSVTYAQNLIDDFSIKDKAPHISISVDMLDTGIDVPEVVNLVFFKLVRAKSKFWQMIGRGTRLCPDLYGPGEDKKDFYVFDFCGNLEFFSQNLPDSGGSLQKSLTERLFEARLGLLTGLDRTGVGVVPGDQPEVGRGEVSERGLRVDVAWSLHEVVVGMNVDNFLVRPARQWVETYSDWKAWHQLTPEKAGDIAHHLAGLPSTRRDDDEDAKRFDLILLRLQLARLDGDAVLFERLRKQVQDITAALLGQTAIPSVKAQEQLLEGLSGDEWWVDVTLPMLELARRRVRGLVRFVEKSRRAVVYSNFADEVGESSIVELPGVTPGTDWERFRAKARAYLRDHEDHLALQRLRRNLQLTPEDLAVLEAMLVESGAGNEADIARAREEAHGLGLFIRSLIGLDREAATAAFDRYLSDGTYSANQIRFVQLIVEHLTANGVMEVERLYESPFTDSAPHGPDSIFTEEEVDGIVTVLHQVRDRALPDVTVA</sequence>
<keyword evidence="1" id="KW-0175">Coiled coil</keyword>
<accession>A0A1G9QHX5</accession>
<proteinExistence type="predicted"/>
<dbReference type="InterPro" id="IPR027417">
    <property type="entry name" value="P-loop_NTPase"/>
</dbReference>
<dbReference type="InterPro" id="IPR001650">
    <property type="entry name" value="Helicase_C-like"/>
</dbReference>
<evidence type="ECO:0000313" key="3">
    <source>
        <dbReference type="EMBL" id="SDM10664.1"/>
    </source>
</evidence>
<dbReference type="Pfam" id="PF04851">
    <property type="entry name" value="ResIII"/>
    <property type="match status" value="1"/>
</dbReference>
<dbReference type="GO" id="GO:0016787">
    <property type="term" value="F:hydrolase activity"/>
    <property type="evidence" value="ECO:0007669"/>
    <property type="project" value="InterPro"/>
</dbReference>
<dbReference type="GO" id="GO:0006304">
    <property type="term" value="P:DNA modification"/>
    <property type="evidence" value="ECO:0007669"/>
    <property type="project" value="InterPro"/>
</dbReference>
<dbReference type="Pfam" id="PF08463">
    <property type="entry name" value="EcoEI_R_C"/>
    <property type="match status" value="1"/>
</dbReference>
<dbReference type="InterPro" id="IPR013670">
    <property type="entry name" value="EcoEI_R_C_dom"/>
</dbReference>
<dbReference type="Proteomes" id="UP000198680">
    <property type="component" value="Unassembled WGS sequence"/>
</dbReference>
<name>A0A1G9QHX5_9ACTN</name>
<dbReference type="PANTHER" id="PTHR47396:SF1">
    <property type="entry name" value="ATP-DEPENDENT HELICASE IRC3-RELATED"/>
    <property type="match status" value="1"/>
</dbReference>
<dbReference type="SUPFAM" id="SSF52540">
    <property type="entry name" value="P-loop containing nucleoside triphosphate hydrolases"/>
    <property type="match status" value="2"/>
</dbReference>
<dbReference type="STRING" id="1137991.SAMN05660642_01683"/>